<dbReference type="GO" id="GO:0046872">
    <property type="term" value="F:metal ion binding"/>
    <property type="evidence" value="ECO:0007669"/>
    <property type="project" value="InterPro"/>
</dbReference>
<proteinExistence type="predicted"/>
<dbReference type="AlphaFoldDB" id="A0A9D2F2X8"/>
<dbReference type="Proteomes" id="UP000824031">
    <property type="component" value="Unassembled WGS sequence"/>
</dbReference>
<evidence type="ECO:0000259" key="2">
    <source>
        <dbReference type="Pfam" id="PF05193"/>
    </source>
</evidence>
<protein>
    <submittedName>
        <fullName evidence="3">Insulinase family protein</fullName>
    </submittedName>
</protein>
<reference evidence="3" key="2">
    <citation type="submission" date="2021-04" db="EMBL/GenBank/DDBJ databases">
        <authorList>
            <person name="Gilroy R."/>
        </authorList>
    </citation>
    <scope>NUCLEOTIDE SEQUENCE</scope>
    <source>
        <strain evidence="3">3436</strain>
    </source>
</reference>
<evidence type="ECO:0000313" key="3">
    <source>
        <dbReference type="EMBL" id="HIZ48378.1"/>
    </source>
</evidence>
<sequence length="433" mass="47002">MCSKESFAAVQARAAAAVGCQRTVLPSGLTVLCRTMPGYSSVHAIYAAAFGSIHREFVLDGKPVSLPAGTAHFLEHKMCETPQGDSFSFYAKTGASANAFTSYDRTCYLFSATQKIDENLDILLGMVGKPWFTKATIAKEQGIIGQEIKMYDDSPDWRLLNALFRCLYGGHPLRDDIAGTVDSIAQLTPQLLYSCTKAFYAPSNMVLSVAGKITLDQAVEACKRNGLYRARPGHQVEWDIPAEEGPVLHHEAGFTMPVNKPCFGVAYREPPLEPGDLKRELLLDMLGDLVAGGLTTLYRKLYDEALVNPEFSGDFIAVRGACAVAFTGESDTPREVAALLQAEIERLRTEGIDPELFTLVKNQMYGELLGDVETVDDAAEEAAAACLKGRTLADEIAALAALTVEDANALLQTALREENRAYVQIDPQDPCGE</sequence>
<dbReference type="InterPro" id="IPR050361">
    <property type="entry name" value="MPP/UQCRC_Complex"/>
</dbReference>
<dbReference type="NCBIfam" id="NF047421">
    <property type="entry name" value="YfmH_fam"/>
    <property type="match status" value="1"/>
</dbReference>
<dbReference type="EMBL" id="DXBO01000098">
    <property type="protein sequence ID" value="HIZ48378.1"/>
    <property type="molecule type" value="Genomic_DNA"/>
</dbReference>
<dbReference type="PANTHER" id="PTHR11851">
    <property type="entry name" value="METALLOPROTEASE"/>
    <property type="match status" value="1"/>
</dbReference>
<accession>A0A9D2F2X8</accession>
<dbReference type="InterPro" id="IPR011249">
    <property type="entry name" value="Metalloenz_LuxS/M16"/>
</dbReference>
<dbReference type="InterPro" id="IPR011765">
    <property type="entry name" value="Pept_M16_N"/>
</dbReference>
<dbReference type="Pfam" id="PF05193">
    <property type="entry name" value="Peptidase_M16_C"/>
    <property type="match status" value="1"/>
</dbReference>
<dbReference type="Pfam" id="PF00675">
    <property type="entry name" value="Peptidase_M16"/>
    <property type="match status" value="1"/>
</dbReference>
<comment type="caution">
    <text evidence="3">The sequence shown here is derived from an EMBL/GenBank/DDBJ whole genome shotgun (WGS) entry which is preliminary data.</text>
</comment>
<evidence type="ECO:0000259" key="1">
    <source>
        <dbReference type="Pfam" id="PF00675"/>
    </source>
</evidence>
<dbReference type="PANTHER" id="PTHR11851:SF134">
    <property type="entry name" value="ZINC-DEPENDENT PROTEASE"/>
    <property type="match status" value="1"/>
</dbReference>
<feature type="domain" description="Peptidase M16 C-terminal" evidence="2">
    <location>
        <begin position="187"/>
        <end position="364"/>
    </location>
</feature>
<dbReference type="Gene3D" id="3.30.830.10">
    <property type="entry name" value="Metalloenzyme, LuxS/M16 peptidase-like"/>
    <property type="match status" value="2"/>
</dbReference>
<dbReference type="InterPro" id="IPR007863">
    <property type="entry name" value="Peptidase_M16_C"/>
</dbReference>
<name>A0A9D2F2X8_9FIRM</name>
<organism evidence="3 4">
    <name type="scientific">Candidatus Gemmiger excrementavium</name>
    <dbReference type="NCBI Taxonomy" id="2838608"/>
    <lineage>
        <taxon>Bacteria</taxon>
        <taxon>Bacillati</taxon>
        <taxon>Bacillota</taxon>
        <taxon>Clostridia</taxon>
        <taxon>Eubacteriales</taxon>
        <taxon>Gemmiger</taxon>
    </lineage>
</organism>
<dbReference type="SUPFAM" id="SSF63411">
    <property type="entry name" value="LuxS/MPP-like metallohydrolase"/>
    <property type="match status" value="2"/>
</dbReference>
<evidence type="ECO:0000313" key="4">
    <source>
        <dbReference type="Proteomes" id="UP000824031"/>
    </source>
</evidence>
<gene>
    <name evidence="3" type="ORF">H9810_06660</name>
</gene>
<feature type="domain" description="Peptidase M16 N-terminal" evidence="1">
    <location>
        <begin position="68"/>
        <end position="180"/>
    </location>
</feature>
<reference evidence="3" key="1">
    <citation type="journal article" date="2021" name="PeerJ">
        <title>Extensive microbial diversity within the chicken gut microbiome revealed by metagenomics and culture.</title>
        <authorList>
            <person name="Gilroy R."/>
            <person name="Ravi A."/>
            <person name="Getino M."/>
            <person name="Pursley I."/>
            <person name="Horton D.L."/>
            <person name="Alikhan N.F."/>
            <person name="Baker D."/>
            <person name="Gharbi K."/>
            <person name="Hall N."/>
            <person name="Watson M."/>
            <person name="Adriaenssens E.M."/>
            <person name="Foster-Nyarko E."/>
            <person name="Jarju S."/>
            <person name="Secka A."/>
            <person name="Antonio M."/>
            <person name="Oren A."/>
            <person name="Chaudhuri R.R."/>
            <person name="La Ragione R."/>
            <person name="Hildebrand F."/>
            <person name="Pallen M.J."/>
        </authorList>
    </citation>
    <scope>NUCLEOTIDE SEQUENCE</scope>
    <source>
        <strain evidence="3">3436</strain>
    </source>
</reference>